<dbReference type="Proteomes" id="UP001165667">
    <property type="component" value="Unassembled WGS sequence"/>
</dbReference>
<accession>A0AA41YZS8</accession>
<protein>
    <submittedName>
        <fullName evidence="3">Response regulator</fullName>
    </submittedName>
</protein>
<evidence type="ECO:0000259" key="2">
    <source>
        <dbReference type="PROSITE" id="PS50110"/>
    </source>
</evidence>
<dbReference type="InterPro" id="IPR001789">
    <property type="entry name" value="Sig_transdc_resp-reg_receiver"/>
</dbReference>
<dbReference type="SMART" id="SM00448">
    <property type="entry name" value="REC"/>
    <property type="match status" value="1"/>
</dbReference>
<evidence type="ECO:0000313" key="4">
    <source>
        <dbReference type="Proteomes" id="UP001165667"/>
    </source>
</evidence>
<reference evidence="3" key="1">
    <citation type="submission" date="2022-05" db="EMBL/GenBank/DDBJ databases">
        <authorList>
            <person name="Pankratov T."/>
        </authorList>
    </citation>
    <scope>NUCLEOTIDE SEQUENCE</scope>
    <source>
        <strain evidence="3">BP6-180914</strain>
    </source>
</reference>
<gene>
    <name evidence="3" type="ORF">M8523_26795</name>
</gene>
<dbReference type="Gene3D" id="3.40.50.2300">
    <property type="match status" value="1"/>
</dbReference>
<evidence type="ECO:0000256" key="1">
    <source>
        <dbReference type="PROSITE-ProRule" id="PRU00169"/>
    </source>
</evidence>
<proteinExistence type="predicted"/>
<dbReference type="InterPro" id="IPR011006">
    <property type="entry name" value="CheY-like_superfamily"/>
</dbReference>
<name>A0AA41YZS8_9HYPH</name>
<keyword evidence="4" id="KW-1185">Reference proteome</keyword>
<feature type="domain" description="Response regulatory" evidence="2">
    <location>
        <begin position="12"/>
        <end position="124"/>
    </location>
</feature>
<evidence type="ECO:0000313" key="3">
    <source>
        <dbReference type="EMBL" id="MCW6511586.1"/>
    </source>
</evidence>
<comment type="caution">
    <text evidence="3">The sequence shown here is derived from an EMBL/GenBank/DDBJ whole genome shotgun (WGS) entry which is preliminary data.</text>
</comment>
<dbReference type="GO" id="GO:0000160">
    <property type="term" value="P:phosphorelay signal transduction system"/>
    <property type="evidence" value="ECO:0007669"/>
    <property type="project" value="InterPro"/>
</dbReference>
<dbReference type="RefSeq" id="WP_282587962.1">
    <property type="nucleotide sequence ID" value="NZ_JAMOIM010000028.1"/>
</dbReference>
<keyword evidence="1" id="KW-0597">Phosphoprotein</keyword>
<dbReference type="PROSITE" id="PS50110">
    <property type="entry name" value="RESPONSE_REGULATORY"/>
    <property type="match status" value="1"/>
</dbReference>
<dbReference type="EMBL" id="JAMOIM010000028">
    <property type="protein sequence ID" value="MCW6511586.1"/>
    <property type="molecule type" value="Genomic_DNA"/>
</dbReference>
<sequence length="126" mass="13674">MTHSSPHLAGRRVLVVEDDYFLAKETGRIFTDLGADLLGPVPTIEGALDLISTNARIDAAVLDINLGEYGPVYPVADALVDRGVMFVFVTGYDRHVIPARFSDIKHVQKPFKPEHLLEALFGGGAS</sequence>
<dbReference type="AlphaFoldDB" id="A0AA41YZS8"/>
<feature type="modified residue" description="4-aspartylphosphate" evidence="1">
    <location>
        <position position="63"/>
    </location>
</feature>
<organism evidence="3 4">
    <name type="scientific">Lichenifustis flavocetrariae</name>
    <dbReference type="NCBI Taxonomy" id="2949735"/>
    <lineage>
        <taxon>Bacteria</taxon>
        <taxon>Pseudomonadati</taxon>
        <taxon>Pseudomonadota</taxon>
        <taxon>Alphaproteobacteria</taxon>
        <taxon>Hyphomicrobiales</taxon>
        <taxon>Lichenihabitantaceae</taxon>
        <taxon>Lichenifustis</taxon>
    </lineage>
</organism>
<dbReference type="SUPFAM" id="SSF52172">
    <property type="entry name" value="CheY-like"/>
    <property type="match status" value="1"/>
</dbReference>